<dbReference type="InterPro" id="IPR036259">
    <property type="entry name" value="MFS_trans_sf"/>
</dbReference>
<dbReference type="Gene3D" id="1.20.1250.20">
    <property type="entry name" value="MFS general substrate transporter like domains"/>
    <property type="match status" value="1"/>
</dbReference>
<evidence type="ECO:0000256" key="1">
    <source>
        <dbReference type="ARBA" id="ARBA00004141"/>
    </source>
</evidence>
<evidence type="ECO:0000256" key="2">
    <source>
        <dbReference type="ARBA" id="ARBA00022448"/>
    </source>
</evidence>
<dbReference type="InterPro" id="IPR011701">
    <property type="entry name" value="MFS"/>
</dbReference>
<feature type="transmembrane region" description="Helical" evidence="8">
    <location>
        <begin position="332"/>
        <end position="352"/>
    </location>
</feature>
<dbReference type="VEuPathDB" id="FungiDB:BTJ68_10527"/>
<keyword evidence="2" id="KW-0813">Transport</keyword>
<feature type="compositionally biased region" description="Basic and acidic residues" evidence="7">
    <location>
        <begin position="581"/>
        <end position="590"/>
    </location>
</feature>
<dbReference type="PANTHER" id="PTHR43791">
    <property type="entry name" value="PERMEASE-RELATED"/>
    <property type="match status" value="1"/>
</dbReference>
<feature type="transmembrane region" description="Helical" evidence="8">
    <location>
        <begin position="116"/>
        <end position="134"/>
    </location>
</feature>
<feature type="region of interest" description="Disordered" evidence="7">
    <location>
        <begin position="577"/>
        <end position="605"/>
    </location>
</feature>
<evidence type="ECO:0000256" key="7">
    <source>
        <dbReference type="SAM" id="MobiDB-lite"/>
    </source>
</evidence>
<dbReference type="PANTHER" id="PTHR43791:SF63">
    <property type="entry name" value="HIGH AFFINITY CYSTEINE TRANSPORTER"/>
    <property type="match status" value="1"/>
</dbReference>
<feature type="region of interest" description="Disordered" evidence="7">
    <location>
        <begin position="1"/>
        <end position="21"/>
    </location>
</feature>
<evidence type="ECO:0000256" key="8">
    <source>
        <dbReference type="SAM" id="Phobius"/>
    </source>
</evidence>
<sequence length="648" mass="73459">MGGSIKDENVPMEAIDNGRDVKPDMDAAAIERIASPTDIQKEQDYSRIDPEVAKYTTGEYVEVSEAESKRLRRLIDTRVLPIMIVTYFLQALDKGTMSFTSIMGIREDTNLQGQEYSWLTTCIYIAILIVEYPINRLVQILPIGKFLGTAIIGWGSILCLHAACHNFKGLVTVRTLLGIFEAVCQPTFLVMMTYWYMMNGGQQIVGGLLAYCFSLIPEGRALASWQAIFIAYGCLSVLYGVFVLYWLPDSPMRAKCFSEEDKRKMIERVRSNETGLQNKTFRPEQVKEALLDIQTWCYCFIQICTTLPTSGLGAFANIIISGFGFTVLQTQLLAMVLGAFIIVILLSSTWLVKKTQQNLWVMLGFVVPSFVGTIVLMTVHNDGQTSTEAGLLISYYIVLSFWAAQTLGMSLLSRNIAGQTKKSICVTLNFVSWAAGNAIGPQVFLKWDAPRYFIAFATHIGCYALLVLIILLLRWHLKRQNRLRDRLAAEGIAEAADASHQHAFEDLTDQRMFPNPPPLSSLPYLHFFPVVTLSPTADPPQRERERGSRKQVCGILFVLTYLSAIFSRKPEFQVHVLKKSPRNDTRDSRGIGKNRQPIPQRSRKCEKRERRVTVRVWGARDFKKHVTTRRCMDEREKGNQRKNLYRLH</sequence>
<feature type="transmembrane region" description="Helical" evidence="8">
    <location>
        <begin position="424"/>
        <end position="445"/>
    </location>
</feature>
<feature type="transmembrane region" description="Helical" evidence="8">
    <location>
        <begin position="359"/>
        <end position="380"/>
    </location>
</feature>
<accession>A0A3M7GP49</accession>
<evidence type="ECO:0000256" key="6">
    <source>
        <dbReference type="ARBA" id="ARBA00037968"/>
    </source>
</evidence>
<name>A0A3M7GP49_HORWE</name>
<keyword evidence="5 8" id="KW-0472">Membrane</keyword>
<comment type="subcellular location">
    <subcellularLocation>
        <location evidence="1">Membrane</location>
        <topology evidence="1">Multi-pass membrane protein</topology>
    </subcellularLocation>
</comment>
<evidence type="ECO:0008006" key="11">
    <source>
        <dbReference type="Google" id="ProtNLM"/>
    </source>
</evidence>
<reference evidence="9 10" key="1">
    <citation type="journal article" date="2018" name="BMC Genomics">
        <title>Genomic evidence for intraspecific hybridization in a clonal and extremely halotolerant yeast.</title>
        <authorList>
            <person name="Gostincar C."/>
            <person name="Stajich J.E."/>
            <person name="Zupancic J."/>
            <person name="Zalar P."/>
            <person name="Gunde-Cimerman N."/>
        </authorList>
    </citation>
    <scope>NUCLEOTIDE SEQUENCE [LARGE SCALE GENOMIC DNA]</scope>
    <source>
        <strain evidence="9 10">EXF-10513</strain>
    </source>
</reference>
<feature type="transmembrane region" description="Helical" evidence="8">
    <location>
        <begin position="392"/>
        <end position="412"/>
    </location>
</feature>
<gene>
    <name evidence="9" type="ORF">D0864_03092</name>
</gene>
<dbReference type="SUPFAM" id="SSF103473">
    <property type="entry name" value="MFS general substrate transporter"/>
    <property type="match status" value="1"/>
</dbReference>
<organism evidence="9 10">
    <name type="scientific">Hortaea werneckii</name>
    <name type="common">Black yeast</name>
    <name type="synonym">Cladosporium werneckii</name>
    <dbReference type="NCBI Taxonomy" id="91943"/>
    <lineage>
        <taxon>Eukaryota</taxon>
        <taxon>Fungi</taxon>
        <taxon>Dikarya</taxon>
        <taxon>Ascomycota</taxon>
        <taxon>Pezizomycotina</taxon>
        <taxon>Dothideomycetes</taxon>
        <taxon>Dothideomycetidae</taxon>
        <taxon>Mycosphaerellales</taxon>
        <taxon>Teratosphaeriaceae</taxon>
        <taxon>Hortaea</taxon>
    </lineage>
</organism>
<dbReference type="FunFam" id="1.20.1250.20:FF:000064">
    <property type="entry name" value="MFS allantoate transporter"/>
    <property type="match status" value="1"/>
</dbReference>
<protein>
    <recommendedName>
        <fullName evidence="11">Major facilitator superfamily (MFS) profile domain-containing protein</fullName>
    </recommendedName>
</protein>
<dbReference type="Proteomes" id="UP000269539">
    <property type="component" value="Unassembled WGS sequence"/>
</dbReference>
<comment type="similarity">
    <text evidence="6">Belongs to the major facilitator superfamily. Allantoate permease family.</text>
</comment>
<dbReference type="GO" id="GO:0033229">
    <property type="term" value="F:cysteine transmembrane transporter activity"/>
    <property type="evidence" value="ECO:0007669"/>
    <property type="project" value="TreeGrafter"/>
</dbReference>
<dbReference type="GO" id="GO:0016020">
    <property type="term" value="C:membrane"/>
    <property type="evidence" value="ECO:0007669"/>
    <property type="project" value="UniProtKB-SubCell"/>
</dbReference>
<dbReference type="EMBL" id="QWIO01000232">
    <property type="protein sequence ID" value="RMZ02864.1"/>
    <property type="molecule type" value="Genomic_DNA"/>
</dbReference>
<keyword evidence="3 8" id="KW-0812">Transmembrane</keyword>
<feature type="transmembrane region" description="Helical" evidence="8">
    <location>
        <begin position="296"/>
        <end position="320"/>
    </location>
</feature>
<feature type="transmembrane region" description="Helical" evidence="8">
    <location>
        <begin position="146"/>
        <end position="163"/>
    </location>
</feature>
<evidence type="ECO:0000256" key="5">
    <source>
        <dbReference type="ARBA" id="ARBA00023136"/>
    </source>
</evidence>
<dbReference type="AlphaFoldDB" id="A0A3M7GP49"/>
<evidence type="ECO:0000256" key="4">
    <source>
        <dbReference type="ARBA" id="ARBA00022989"/>
    </source>
</evidence>
<feature type="transmembrane region" description="Helical" evidence="8">
    <location>
        <begin position="451"/>
        <end position="473"/>
    </location>
</feature>
<keyword evidence="4 8" id="KW-1133">Transmembrane helix</keyword>
<dbReference type="Pfam" id="PF07690">
    <property type="entry name" value="MFS_1"/>
    <property type="match status" value="1"/>
</dbReference>
<evidence type="ECO:0000256" key="3">
    <source>
        <dbReference type="ARBA" id="ARBA00022692"/>
    </source>
</evidence>
<proteinExistence type="inferred from homology"/>
<feature type="transmembrane region" description="Helical" evidence="8">
    <location>
        <begin position="175"/>
        <end position="197"/>
    </location>
</feature>
<evidence type="ECO:0000313" key="10">
    <source>
        <dbReference type="Proteomes" id="UP000269539"/>
    </source>
</evidence>
<comment type="caution">
    <text evidence="9">The sequence shown here is derived from an EMBL/GenBank/DDBJ whole genome shotgun (WGS) entry which is preliminary data.</text>
</comment>
<evidence type="ECO:0000313" key="9">
    <source>
        <dbReference type="EMBL" id="RMZ02864.1"/>
    </source>
</evidence>
<feature type="transmembrane region" description="Helical" evidence="8">
    <location>
        <begin position="229"/>
        <end position="247"/>
    </location>
</feature>